<protein>
    <recommendedName>
        <fullName evidence="5">Calx-beta domain-containing protein</fullName>
    </recommendedName>
</protein>
<dbReference type="PANTHER" id="PTHR46682:SF1">
    <property type="entry name" value="ADHESION G-PROTEIN COUPLED RECEPTOR V1"/>
    <property type="match status" value="1"/>
</dbReference>
<dbReference type="InterPro" id="IPR038081">
    <property type="entry name" value="CalX-like_sf"/>
</dbReference>
<organism evidence="6">
    <name type="scientific">Paraconexibacter sp. AEG42_29</name>
    <dbReference type="NCBI Taxonomy" id="2997339"/>
    <lineage>
        <taxon>Bacteria</taxon>
        <taxon>Bacillati</taxon>
        <taxon>Actinomycetota</taxon>
        <taxon>Thermoleophilia</taxon>
        <taxon>Solirubrobacterales</taxon>
        <taxon>Paraconexibacteraceae</taxon>
        <taxon>Paraconexibacter</taxon>
    </lineage>
</organism>
<proteinExistence type="predicted"/>
<dbReference type="Pfam" id="PF03160">
    <property type="entry name" value="Calx-beta"/>
    <property type="match status" value="3"/>
</dbReference>
<dbReference type="AlphaFoldDB" id="A0AAU7AYG5"/>
<feature type="region of interest" description="Disordered" evidence="4">
    <location>
        <begin position="395"/>
        <end position="440"/>
    </location>
</feature>
<dbReference type="GO" id="GO:0016020">
    <property type="term" value="C:membrane"/>
    <property type="evidence" value="ECO:0007669"/>
    <property type="project" value="InterPro"/>
</dbReference>
<evidence type="ECO:0000256" key="1">
    <source>
        <dbReference type="ARBA" id="ARBA00022729"/>
    </source>
</evidence>
<dbReference type="InterPro" id="IPR026919">
    <property type="entry name" value="ADGRV1"/>
</dbReference>
<dbReference type="PANTHER" id="PTHR46682">
    <property type="entry name" value="ADHESION G-PROTEIN COUPLED RECEPTOR V1"/>
    <property type="match status" value="1"/>
</dbReference>
<dbReference type="Gene3D" id="2.60.40.2030">
    <property type="match status" value="3"/>
</dbReference>
<feature type="domain" description="Calx-beta" evidence="5">
    <location>
        <begin position="270"/>
        <end position="375"/>
    </location>
</feature>
<evidence type="ECO:0000256" key="4">
    <source>
        <dbReference type="SAM" id="MobiDB-lite"/>
    </source>
</evidence>
<dbReference type="SUPFAM" id="SSF141072">
    <property type="entry name" value="CalX-like"/>
    <property type="match status" value="3"/>
</dbReference>
<dbReference type="SMART" id="SM00237">
    <property type="entry name" value="Calx_beta"/>
    <property type="match status" value="2"/>
</dbReference>
<dbReference type="EMBL" id="CP114014">
    <property type="protein sequence ID" value="XAY06362.1"/>
    <property type="molecule type" value="Genomic_DNA"/>
</dbReference>
<feature type="domain" description="Calx-beta" evidence="5">
    <location>
        <begin position="154"/>
        <end position="254"/>
    </location>
</feature>
<name>A0AAU7AYG5_9ACTN</name>
<evidence type="ECO:0000256" key="3">
    <source>
        <dbReference type="ARBA" id="ARBA00022837"/>
    </source>
</evidence>
<evidence type="ECO:0000313" key="6">
    <source>
        <dbReference type="EMBL" id="XAY06362.1"/>
    </source>
</evidence>
<accession>A0AAU7AYG5</accession>
<dbReference type="GO" id="GO:0004930">
    <property type="term" value="F:G protein-coupled receptor activity"/>
    <property type="evidence" value="ECO:0007669"/>
    <property type="project" value="InterPro"/>
</dbReference>
<gene>
    <name evidence="6" type="ORF">DSM112329_03231</name>
</gene>
<reference evidence="6" key="1">
    <citation type="submission" date="2022-12" db="EMBL/GenBank/DDBJ databases">
        <title>Paraconexibacter alkalitolerans sp. nov. and Baekduia alba sp. nov., isolated from soil and emended description of the genera Paraconexibacter (Chun et al., 2020) and Baekduia (An et al., 2020).</title>
        <authorList>
            <person name="Vieira S."/>
            <person name="Huber K.J."/>
            <person name="Geppert A."/>
            <person name="Wolf J."/>
            <person name="Neumann-Schaal M."/>
            <person name="Muesken M."/>
            <person name="Overmann J."/>
        </authorList>
    </citation>
    <scope>NUCLEOTIDE SEQUENCE</scope>
    <source>
        <strain evidence="6">AEG42_29</strain>
    </source>
</reference>
<keyword evidence="1" id="KW-0732">Signal</keyword>
<dbReference type="KEGG" id="parq:DSM112329_03231"/>
<dbReference type="InterPro" id="IPR003644">
    <property type="entry name" value="Calx_beta"/>
</dbReference>
<keyword evidence="2" id="KW-0677">Repeat</keyword>
<feature type="region of interest" description="Disordered" evidence="4">
    <location>
        <begin position="487"/>
        <end position="506"/>
    </location>
</feature>
<feature type="compositionally biased region" description="Pro residues" evidence="4">
    <location>
        <begin position="415"/>
        <end position="436"/>
    </location>
</feature>
<evidence type="ECO:0000259" key="5">
    <source>
        <dbReference type="SMART" id="SM00237"/>
    </source>
</evidence>
<evidence type="ECO:0000256" key="2">
    <source>
        <dbReference type="ARBA" id="ARBA00022737"/>
    </source>
</evidence>
<sequence length="1081" mass="110147">MGTGQVQTAAASAPPEWQSLCPAFAACDGAGGARGDTRRAGGPASMAFATAAAGRGEGSGGQTVEIVATNPPGYTHPPSGDGFTWRVAASGTASLGSDFQMNTPVVISNHDNGTIGYGFTLTVLQDTADEPDETVVVELVNPTGDVVIGSPATYTLTIQDDDVASADPVHFVPAATSHGESGSQLVFTAGTGVGTGSYTVEVAGGTATPGVDFSVPSAGQPVPFGAGDTSKNFPVNIVADTEDEPNETVVLRLTNATGDVVLGPPTEFTLTIEDDDDPAPAPGENEVRFVGSAVTVTEGDGGKLTLQRPLGTAEGFVGTRGVAGTAKLGDDWLLQGGGDAASVEFLPATRTGEVTFTSTEDTVAEPTETFTVQLENPSGTLKLAVPSTVTVTVLDDDSAPGGGQTQGPELVPLNPNRPPDPPQAPVNPGAPGPPATFPIVTPVKRTMPDVRFMTLAEAKRKIDAVLGSAVDFGSVAEQSSRGTAIKDIKCSEGGDSPPSSKAACTRPGGKRLAANAVFKQSPEAGAEFEVSLVKAKEVRLFFRDPLDERKDPPDTRKYGDECPFINTGKFKEEAQREFLRSLDGLSEKAAVARLEDRECPFRTTSTIQRGNDPFTPYVSGAARATVVLDVKTDRIAGAFSVPRLTVTRFRYPALALAFSYRRLTGSDYLAGGTTDAPRVNFGAVNAGMTTDGRLTAIPAGGDTNDQNAICVRAIVSATGQAIEASIDVQDPAGQPVALKALTGGTLRPTTMPARMPGGELCGLFAIRDAGDYLFQVTYQGTNGQELSGGARVRATTRKNGAVATLLGGREVEYVANAQQFNLRNPTARRRGVLEDAVVAVLRAVQNFFAGVAGELAKPAVAVQPRPVRVADTLGLRPSVLVSGLIANDGASLVGNAGGTLLANDGASLIANDGASLIANDGGSLIANDGASLIANDGSSLIANDGASIVSNHSGARSARPRQAAAGSRIAGLRPTASGILSVTSGTTRQGALPQAAGITALGGSFVVAGGVAAQVGGKAVPAARPQVVPAGGMVTEICDREVVFFAVDGVFRFLPGTIIAGAALPCPVNAGAAGIPVVRTG</sequence>
<keyword evidence="3" id="KW-0106">Calcium</keyword>